<dbReference type="GO" id="GO:0061631">
    <property type="term" value="F:ubiquitin conjugating enzyme activity"/>
    <property type="evidence" value="ECO:0007669"/>
    <property type="project" value="UniProtKB-EC"/>
</dbReference>
<reference evidence="7 8" key="1">
    <citation type="journal article" date="2018" name="PLoS ONE">
        <title>The draft genome of Kipferlia bialata reveals reductive genome evolution in fornicate parasites.</title>
        <authorList>
            <person name="Tanifuji G."/>
            <person name="Takabayashi S."/>
            <person name="Kume K."/>
            <person name="Takagi M."/>
            <person name="Nakayama T."/>
            <person name="Kamikawa R."/>
            <person name="Inagaki Y."/>
            <person name="Hashimoto T."/>
        </authorList>
    </citation>
    <scope>NUCLEOTIDE SEQUENCE [LARGE SCALE GENOMIC DNA]</scope>
    <source>
        <strain evidence="7">NY0173</strain>
    </source>
</reference>
<evidence type="ECO:0000256" key="5">
    <source>
        <dbReference type="ARBA" id="ARBA00022840"/>
    </source>
</evidence>
<evidence type="ECO:0000256" key="2">
    <source>
        <dbReference type="ARBA" id="ARBA00022679"/>
    </source>
</evidence>
<dbReference type="EC" id="2.3.2.23" evidence="1"/>
<dbReference type="InterPro" id="IPR000608">
    <property type="entry name" value="UBC"/>
</dbReference>
<dbReference type="InterPro" id="IPR050113">
    <property type="entry name" value="Ub_conjugating_enzyme"/>
</dbReference>
<dbReference type="OrthoDB" id="9984419at2759"/>
<dbReference type="Gene3D" id="3.10.110.10">
    <property type="entry name" value="Ubiquitin Conjugating Enzyme"/>
    <property type="match status" value="1"/>
</dbReference>
<feature type="domain" description="UBC core" evidence="6">
    <location>
        <begin position="9"/>
        <end position="154"/>
    </location>
</feature>
<evidence type="ECO:0000256" key="1">
    <source>
        <dbReference type="ARBA" id="ARBA00012486"/>
    </source>
</evidence>
<evidence type="ECO:0000313" key="8">
    <source>
        <dbReference type="Proteomes" id="UP000265618"/>
    </source>
</evidence>
<dbReference type="EMBL" id="BDIP01003089">
    <property type="protein sequence ID" value="GIQ87256.1"/>
    <property type="molecule type" value="Genomic_DNA"/>
</dbReference>
<keyword evidence="5" id="KW-0067">ATP-binding</keyword>
<keyword evidence="3" id="KW-0547">Nucleotide-binding</keyword>
<dbReference type="AlphaFoldDB" id="A0A9K3D205"/>
<keyword evidence="4" id="KW-0833">Ubl conjugation pathway</keyword>
<keyword evidence="2" id="KW-0808">Transferase</keyword>
<evidence type="ECO:0000256" key="3">
    <source>
        <dbReference type="ARBA" id="ARBA00022741"/>
    </source>
</evidence>
<evidence type="ECO:0000313" key="7">
    <source>
        <dbReference type="EMBL" id="GIQ87256.1"/>
    </source>
</evidence>
<accession>A0A9K3D205</accession>
<gene>
    <name evidence="7" type="ORF">KIPB_009258</name>
</gene>
<organism evidence="7 8">
    <name type="scientific">Kipferlia bialata</name>
    <dbReference type="NCBI Taxonomy" id="797122"/>
    <lineage>
        <taxon>Eukaryota</taxon>
        <taxon>Metamonada</taxon>
        <taxon>Carpediemonas-like organisms</taxon>
        <taxon>Kipferlia</taxon>
    </lineage>
</organism>
<dbReference type="PROSITE" id="PS50127">
    <property type="entry name" value="UBC_2"/>
    <property type="match status" value="1"/>
</dbReference>
<dbReference type="Pfam" id="PF00179">
    <property type="entry name" value="UQ_con"/>
    <property type="match status" value="1"/>
</dbReference>
<dbReference type="PANTHER" id="PTHR24067">
    <property type="entry name" value="UBIQUITIN-CONJUGATING ENZYME E2"/>
    <property type="match status" value="1"/>
</dbReference>
<protein>
    <recommendedName>
        <fullName evidence="1">E2 ubiquitin-conjugating enzyme</fullName>
        <ecNumber evidence="1">2.3.2.23</ecNumber>
    </recommendedName>
</protein>
<dbReference type="Proteomes" id="UP000265618">
    <property type="component" value="Unassembled WGS sequence"/>
</dbReference>
<proteinExistence type="predicted"/>
<keyword evidence="8" id="KW-1185">Reference proteome</keyword>
<dbReference type="InterPro" id="IPR016135">
    <property type="entry name" value="UBQ-conjugating_enzyme/RWD"/>
</dbReference>
<name>A0A9K3D205_9EUKA</name>
<dbReference type="SMART" id="SM00212">
    <property type="entry name" value="UBCc"/>
    <property type="match status" value="1"/>
</dbReference>
<evidence type="ECO:0000256" key="4">
    <source>
        <dbReference type="ARBA" id="ARBA00022786"/>
    </source>
</evidence>
<dbReference type="FunFam" id="3.10.110.10:FF:000060">
    <property type="entry name" value="Ubiquitin conjugating enzyme (UbcB)"/>
    <property type="match status" value="1"/>
</dbReference>
<evidence type="ECO:0000259" key="6">
    <source>
        <dbReference type="PROSITE" id="PS50127"/>
    </source>
</evidence>
<dbReference type="SUPFAM" id="SSF54495">
    <property type="entry name" value="UBC-like"/>
    <property type="match status" value="1"/>
</dbReference>
<comment type="caution">
    <text evidence="7">The sequence shown here is derived from an EMBL/GenBank/DDBJ whole genome shotgun (WGS) entry which is preliminary data.</text>
</comment>
<dbReference type="GO" id="GO:0005524">
    <property type="term" value="F:ATP binding"/>
    <property type="evidence" value="ECO:0007669"/>
    <property type="project" value="UniProtKB-KW"/>
</dbReference>
<sequence length="155" mass="17657">MIHGALSRTASQRLVSELRRFEREPVPGVMLVNTDDMRSWRACIMGPSESPYEAGVFELKVEFPKEYPNRPPTCTFITKVFHPNVGDGGSICASVFDSHWSCSYTVQALLLNIRSLLEDPNPNSPLNSDAAQLYMKDRRKYNRRVRKCVREHATP</sequence>